<evidence type="ECO:0000313" key="3">
    <source>
        <dbReference type="Proteomes" id="UP000567293"/>
    </source>
</evidence>
<dbReference type="EMBL" id="JACDQQ010002551">
    <property type="protein sequence ID" value="MBA0088543.1"/>
    <property type="molecule type" value="Genomic_DNA"/>
</dbReference>
<organism evidence="2 3">
    <name type="scientific">Candidatus Acidiferrum panamense</name>
    <dbReference type="NCBI Taxonomy" id="2741543"/>
    <lineage>
        <taxon>Bacteria</taxon>
        <taxon>Pseudomonadati</taxon>
        <taxon>Acidobacteriota</taxon>
        <taxon>Terriglobia</taxon>
        <taxon>Candidatus Acidiferrales</taxon>
        <taxon>Candidatus Acidiferrum</taxon>
    </lineage>
</organism>
<name>A0A7V8SZW7_9BACT</name>
<proteinExistence type="predicted"/>
<keyword evidence="3" id="KW-1185">Reference proteome</keyword>
<evidence type="ECO:0000313" key="2">
    <source>
        <dbReference type="EMBL" id="MBA0088543.1"/>
    </source>
</evidence>
<accession>A0A7V8SZW7</accession>
<sequence length="308" mass="33147">MKRALLMLLTCATALQAHAATYYVVVAGLGGEPDYEQRFTAAAKDLNRIFAAAGPAAHVYMLTGEQATGAHLAETIGEVARSARADDEFALILIGHGSFDGVEYKFNLVGPDVTAGELATMCDHVAARRQLIVDTTSASGGAVEVLERPGRAVIAATKSGTEKNATVFARYWVEALEDPAADTDKSDSISAMEAFRYAAKKTAAFYDSQKRLATEHAVFNDTGRGAAVREAGNGQGLLMSSFTLLRLGTSQQAGNDPAKRALLEKKDQLEQKIDMLKYQKAAMDPHDYKKQLTEALLELAKVEEQLDK</sequence>
<keyword evidence="1" id="KW-0732">Signal</keyword>
<comment type="caution">
    <text evidence="2">The sequence shown here is derived from an EMBL/GenBank/DDBJ whole genome shotgun (WGS) entry which is preliminary data.</text>
</comment>
<protein>
    <submittedName>
        <fullName evidence="2">Uncharacterized protein</fullName>
    </submittedName>
</protein>
<reference evidence="2" key="1">
    <citation type="submission" date="2020-06" db="EMBL/GenBank/DDBJ databases">
        <title>Legume-microbial interactions unlock mineral nutrients during tropical forest succession.</title>
        <authorList>
            <person name="Epihov D.Z."/>
        </authorList>
    </citation>
    <scope>NUCLEOTIDE SEQUENCE [LARGE SCALE GENOMIC DNA]</scope>
    <source>
        <strain evidence="2">Pan2503</strain>
    </source>
</reference>
<gene>
    <name evidence="2" type="ORF">HRJ53_26450</name>
</gene>
<evidence type="ECO:0000256" key="1">
    <source>
        <dbReference type="SAM" id="SignalP"/>
    </source>
</evidence>
<dbReference type="AlphaFoldDB" id="A0A7V8SZW7"/>
<dbReference type="Proteomes" id="UP000567293">
    <property type="component" value="Unassembled WGS sequence"/>
</dbReference>
<feature type="chain" id="PRO_5031042001" evidence="1">
    <location>
        <begin position="20"/>
        <end position="308"/>
    </location>
</feature>
<feature type="signal peptide" evidence="1">
    <location>
        <begin position="1"/>
        <end position="19"/>
    </location>
</feature>